<evidence type="ECO:0008006" key="6">
    <source>
        <dbReference type="Google" id="ProtNLM"/>
    </source>
</evidence>
<reference evidence="4" key="1">
    <citation type="journal article" date="2020" name="Stud. Mycol.">
        <title>101 Dothideomycetes genomes: a test case for predicting lifestyles and emergence of pathogens.</title>
        <authorList>
            <person name="Haridas S."/>
            <person name="Albert R."/>
            <person name="Binder M."/>
            <person name="Bloem J."/>
            <person name="Labutti K."/>
            <person name="Salamov A."/>
            <person name="Andreopoulos B."/>
            <person name="Baker S."/>
            <person name="Barry K."/>
            <person name="Bills G."/>
            <person name="Bluhm B."/>
            <person name="Cannon C."/>
            <person name="Castanera R."/>
            <person name="Culley D."/>
            <person name="Daum C."/>
            <person name="Ezra D."/>
            <person name="Gonzalez J."/>
            <person name="Henrissat B."/>
            <person name="Kuo A."/>
            <person name="Liang C."/>
            <person name="Lipzen A."/>
            <person name="Lutzoni F."/>
            <person name="Magnuson J."/>
            <person name="Mondo S."/>
            <person name="Nolan M."/>
            <person name="Ohm R."/>
            <person name="Pangilinan J."/>
            <person name="Park H.-J."/>
            <person name="Ramirez L."/>
            <person name="Alfaro M."/>
            <person name="Sun H."/>
            <person name="Tritt A."/>
            <person name="Yoshinaga Y."/>
            <person name="Zwiers L.-H."/>
            <person name="Turgeon B."/>
            <person name="Goodwin S."/>
            <person name="Spatafora J."/>
            <person name="Crous P."/>
            <person name="Grigoriev I."/>
        </authorList>
    </citation>
    <scope>NUCLEOTIDE SEQUENCE</scope>
    <source>
        <strain evidence="4">ATCC 36951</strain>
    </source>
</reference>
<evidence type="ECO:0000313" key="5">
    <source>
        <dbReference type="Proteomes" id="UP000799537"/>
    </source>
</evidence>
<dbReference type="RefSeq" id="XP_033662042.1">
    <property type="nucleotide sequence ID" value="XM_033814184.1"/>
</dbReference>
<feature type="domain" description="NACHT-NTPase and P-loop NTPases N-terminal" evidence="2">
    <location>
        <begin position="11"/>
        <end position="127"/>
    </location>
</feature>
<evidence type="ECO:0000313" key="4">
    <source>
        <dbReference type="EMBL" id="KAF2161153.1"/>
    </source>
</evidence>
<proteinExistence type="predicted"/>
<dbReference type="AlphaFoldDB" id="A0A6A6C2J2"/>
<keyword evidence="5" id="KW-1185">Reference proteome</keyword>
<evidence type="ECO:0000259" key="3">
    <source>
        <dbReference type="Pfam" id="PF25053"/>
    </source>
</evidence>
<organism evidence="4 5">
    <name type="scientific">Zasmidium cellare ATCC 36951</name>
    <dbReference type="NCBI Taxonomy" id="1080233"/>
    <lineage>
        <taxon>Eukaryota</taxon>
        <taxon>Fungi</taxon>
        <taxon>Dikarya</taxon>
        <taxon>Ascomycota</taxon>
        <taxon>Pezizomycotina</taxon>
        <taxon>Dothideomycetes</taxon>
        <taxon>Dothideomycetidae</taxon>
        <taxon>Mycosphaerellales</taxon>
        <taxon>Mycosphaerellaceae</taxon>
        <taxon>Zasmidium</taxon>
    </lineage>
</organism>
<name>A0A6A6C2J2_ZASCE</name>
<evidence type="ECO:0000256" key="1">
    <source>
        <dbReference type="SAM" id="MobiDB-lite"/>
    </source>
</evidence>
<dbReference type="EMBL" id="ML993621">
    <property type="protein sequence ID" value="KAF2161153.1"/>
    <property type="molecule type" value="Genomic_DNA"/>
</dbReference>
<dbReference type="PANTHER" id="PTHR10039:SF5">
    <property type="entry name" value="NACHT DOMAIN-CONTAINING PROTEIN"/>
    <property type="match status" value="1"/>
</dbReference>
<dbReference type="Pfam" id="PF17107">
    <property type="entry name" value="SesA"/>
    <property type="match status" value="1"/>
</dbReference>
<dbReference type="InterPro" id="IPR056693">
    <property type="entry name" value="DUF7791"/>
</dbReference>
<protein>
    <recommendedName>
        <fullName evidence="6">Fungal N-terminal domain-containing protein</fullName>
    </recommendedName>
</protein>
<feature type="domain" description="DUF7791" evidence="3">
    <location>
        <begin position="349"/>
        <end position="473"/>
    </location>
</feature>
<dbReference type="Proteomes" id="UP000799537">
    <property type="component" value="Unassembled WGS sequence"/>
</dbReference>
<gene>
    <name evidence="4" type="ORF">M409DRAFT_59412</name>
</gene>
<dbReference type="InterPro" id="IPR031352">
    <property type="entry name" value="SesA"/>
</dbReference>
<feature type="region of interest" description="Disordered" evidence="1">
    <location>
        <begin position="183"/>
        <end position="205"/>
    </location>
</feature>
<dbReference type="OrthoDB" id="3637364at2759"/>
<dbReference type="Pfam" id="PF25053">
    <property type="entry name" value="DUF7791"/>
    <property type="match status" value="1"/>
</dbReference>
<dbReference type="GeneID" id="54567456"/>
<accession>A0A6A6C2J2</accession>
<dbReference type="PANTHER" id="PTHR10039">
    <property type="entry name" value="AMELOGENIN"/>
    <property type="match status" value="1"/>
</dbReference>
<evidence type="ECO:0000259" key="2">
    <source>
        <dbReference type="Pfam" id="PF17107"/>
    </source>
</evidence>
<sequence length="612" mass="68180">MDPLTAFSLAANIVTIVDVTAKVVQTTREISTAGGKTEFVDIESQTKIVQSLLDRLKPALDAGDVPSEDDQSLIQLCEQSKNVSEQVLHILDKCKFPQGTGKLSIDSFWRAIRSEWNQNAIKDLQDRLESIAAKVHRLVTVRYAVNILEALKAVEQLCTTIGSSHVAELQNLHRSIQQLLEAQKSQKEGGYSHPANGSYPEERDSISRAGQSDCAEAVVTSRLLMRRAAETGGLGKDYAIQAGILDIAAYVRDTLGSHPFFKGSDEKDTLGADLIQSVVNRSNGVFLWVRLVVDELSEGLTNQNTIAKLQQKLDQLPQELELFYDHMLNRVAKPDHGDSAQMLIVAVEAQDLLAPMAYWFISEGQQQLAVDQEVKPTGFRHNIQRRRAIEARLQNFCRGLLVVQDVPLGPKFVAVSSSSLFGQCVIFLHRTIREWLSLREVQRRLDGWRRDDFDIDEIICSAVLAQVRTSPTEKEYFDQDGPIENLLKTFVAHHTRLYPRRTAQAEKFWEGMTAVLAKQSINGHSLRLDSPVAQATTNENSPDPVAESVVLHVNAVGGSPATDVNGSADHNWKPSCHDQPGIASADSLTQKRNLIPVIGKERFKRFTRWKVR</sequence>